<accession>A0ABR2R2V0</accession>
<proteinExistence type="predicted"/>
<keyword evidence="2" id="KW-1185">Reference proteome</keyword>
<dbReference type="Proteomes" id="UP001396334">
    <property type="component" value="Unassembled WGS sequence"/>
</dbReference>
<evidence type="ECO:0000313" key="1">
    <source>
        <dbReference type="EMBL" id="KAK9007277.1"/>
    </source>
</evidence>
<gene>
    <name evidence="1" type="ORF">V6N11_051106</name>
</gene>
<evidence type="ECO:0008006" key="3">
    <source>
        <dbReference type="Google" id="ProtNLM"/>
    </source>
</evidence>
<evidence type="ECO:0000313" key="2">
    <source>
        <dbReference type="Proteomes" id="UP001396334"/>
    </source>
</evidence>
<name>A0ABR2R2V0_9ROSI</name>
<comment type="caution">
    <text evidence="1">The sequence shown here is derived from an EMBL/GenBank/DDBJ whole genome shotgun (WGS) entry which is preliminary data.</text>
</comment>
<sequence>MLKDESGVWCDDDAQLRTAATTYFSSLFAVTDSAPVLYPISGYFPPIDEAVCSSLGSIPLDQEIKDALFSMAPLKAPGLDGLHAHFYQLHWDIVGASISMMEIWTPFCLVRHGTPVSHLFFTDDLILYAKATYENASCINSVLDLFGSCSGHEANCSTLWRALTVLWPTFTGNLSISMGNGTSLMFWTNPWLSELGPLIYFALPWEPIVLDLHVSDMVTPEGTWDWDTLHTLVAPPVIDAILHIVPPNSRMGHDRFCCYGNVVVIESSLANRLDRVL</sequence>
<dbReference type="EMBL" id="JBBPBN010000027">
    <property type="protein sequence ID" value="KAK9007277.1"/>
    <property type="molecule type" value="Genomic_DNA"/>
</dbReference>
<protein>
    <recommendedName>
        <fullName evidence="3">Reverse transcriptase zinc-binding domain-containing protein</fullName>
    </recommendedName>
</protein>
<reference evidence="1 2" key="1">
    <citation type="journal article" date="2024" name="G3 (Bethesda)">
        <title>Genome assembly of Hibiscus sabdariffa L. provides insights into metabolisms of medicinal natural products.</title>
        <authorList>
            <person name="Kim T."/>
        </authorList>
    </citation>
    <scope>NUCLEOTIDE SEQUENCE [LARGE SCALE GENOMIC DNA]</scope>
    <source>
        <strain evidence="1">TK-2024</strain>
        <tissue evidence="1">Old leaves</tissue>
    </source>
</reference>
<organism evidence="1 2">
    <name type="scientific">Hibiscus sabdariffa</name>
    <name type="common">roselle</name>
    <dbReference type="NCBI Taxonomy" id="183260"/>
    <lineage>
        <taxon>Eukaryota</taxon>
        <taxon>Viridiplantae</taxon>
        <taxon>Streptophyta</taxon>
        <taxon>Embryophyta</taxon>
        <taxon>Tracheophyta</taxon>
        <taxon>Spermatophyta</taxon>
        <taxon>Magnoliopsida</taxon>
        <taxon>eudicotyledons</taxon>
        <taxon>Gunneridae</taxon>
        <taxon>Pentapetalae</taxon>
        <taxon>rosids</taxon>
        <taxon>malvids</taxon>
        <taxon>Malvales</taxon>
        <taxon>Malvaceae</taxon>
        <taxon>Malvoideae</taxon>
        <taxon>Hibiscus</taxon>
    </lineage>
</organism>